<dbReference type="GO" id="GO:0008168">
    <property type="term" value="F:methyltransferase activity"/>
    <property type="evidence" value="ECO:0007669"/>
    <property type="project" value="UniProtKB-KW"/>
</dbReference>
<dbReference type="Gene3D" id="3.40.50.150">
    <property type="entry name" value="Vaccinia Virus protein VP39"/>
    <property type="match status" value="1"/>
</dbReference>
<evidence type="ECO:0000313" key="2">
    <source>
        <dbReference type="Proteomes" id="UP000249254"/>
    </source>
</evidence>
<dbReference type="PANTHER" id="PTHR43861:SF1">
    <property type="entry name" value="TRANS-ACONITATE 2-METHYLTRANSFERASE"/>
    <property type="match status" value="1"/>
</dbReference>
<dbReference type="InterPro" id="IPR029063">
    <property type="entry name" value="SAM-dependent_MTases_sf"/>
</dbReference>
<organism evidence="1 2">
    <name type="scientific">Phenylobacterium soli</name>
    <dbReference type="NCBI Taxonomy" id="2170551"/>
    <lineage>
        <taxon>Bacteria</taxon>
        <taxon>Pseudomonadati</taxon>
        <taxon>Pseudomonadota</taxon>
        <taxon>Alphaproteobacteria</taxon>
        <taxon>Caulobacterales</taxon>
        <taxon>Caulobacteraceae</taxon>
        <taxon>Phenylobacterium</taxon>
    </lineage>
</organism>
<name>A0A328AJC0_9CAUL</name>
<evidence type="ECO:0000313" key="1">
    <source>
        <dbReference type="EMBL" id="RAK55043.1"/>
    </source>
</evidence>
<keyword evidence="1" id="KW-0808">Transferase</keyword>
<sequence>MTQTPASSASISSAPASLDRYRRLDAFLQRLHGDIYPEPPSPLHTSITRQMFERLMRMHPIPAGGKVLDIGCGQGVALEVFKAAGLDPVGITLGPDAQVCRAKGFNVLEMDLSFLDFADGTFDLVWCRHALEHSVFPFFTLSEMHRVLKPGGVLYVEVPAPDTSCNHQNNPNHYSVLCQSMWVQLIQRVGFPKINFTDLKFTTGMGPDVYWAFTQQKPG</sequence>
<dbReference type="Pfam" id="PF13489">
    <property type="entry name" value="Methyltransf_23"/>
    <property type="match status" value="1"/>
</dbReference>
<dbReference type="OrthoDB" id="5517736at2"/>
<gene>
    <name evidence="1" type="ORF">DJ017_11195</name>
</gene>
<dbReference type="SUPFAM" id="SSF53335">
    <property type="entry name" value="S-adenosyl-L-methionine-dependent methyltransferases"/>
    <property type="match status" value="1"/>
</dbReference>
<dbReference type="RefSeq" id="WP_111528793.1">
    <property type="nucleotide sequence ID" value="NZ_JBHRSG010000003.1"/>
</dbReference>
<reference evidence="2" key="1">
    <citation type="submission" date="2018-05" db="EMBL/GenBank/DDBJ databases">
        <authorList>
            <person name="Li X."/>
        </authorList>
    </citation>
    <scope>NUCLEOTIDE SEQUENCE [LARGE SCALE GENOMIC DNA]</scope>
    <source>
        <strain evidence="2">LX32</strain>
    </source>
</reference>
<dbReference type="CDD" id="cd02440">
    <property type="entry name" value="AdoMet_MTases"/>
    <property type="match status" value="1"/>
</dbReference>
<dbReference type="GO" id="GO:0032259">
    <property type="term" value="P:methylation"/>
    <property type="evidence" value="ECO:0007669"/>
    <property type="project" value="UniProtKB-KW"/>
</dbReference>
<comment type="caution">
    <text evidence="1">The sequence shown here is derived from an EMBL/GenBank/DDBJ whole genome shotgun (WGS) entry which is preliminary data.</text>
</comment>
<dbReference type="Proteomes" id="UP000249254">
    <property type="component" value="Unassembled WGS sequence"/>
</dbReference>
<protein>
    <submittedName>
        <fullName evidence="1">Methyltransferase type 11</fullName>
    </submittedName>
</protein>
<keyword evidence="2" id="KW-1185">Reference proteome</keyword>
<accession>A0A328AJC0</accession>
<dbReference type="EMBL" id="QFYQ01000001">
    <property type="protein sequence ID" value="RAK55043.1"/>
    <property type="molecule type" value="Genomic_DNA"/>
</dbReference>
<dbReference type="PANTHER" id="PTHR43861">
    <property type="entry name" value="TRANS-ACONITATE 2-METHYLTRANSFERASE-RELATED"/>
    <property type="match status" value="1"/>
</dbReference>
<dbReference type="AlphaFoldDB" id="A0A328AJC0"/>
<proteinExistence type="predicted"/>
<keyword evidence="1" id="KW-0489">Methyltransferase</keyword>